<dbReference type="EMBL" id="MIKC01000001">
    <property type="protein sequence ID" value="OEG24058.1"/>
    <property type="molecule type" value="Genomic_DNA"/>
</dbReference>
<keyword evidence="1" id="KW-0812">Transmembrane</keyword>
<keyword evidence="1" id="KW-1133">Transmembrane helix</keyword>
<reference evidence="3" key="1">
    <citation type="submission" date="2016-09" db="EMBL/GenBank/DDBJ databases">
        <authorList>
            <person name="Gulvik C.A."/>
        </authorList>
    </citation>
    <scope>NUCLEOTIDE SEQUENCE [LARGE SCALE GENOMIC DNA]</scope>
    <source>
        <strain evidence="3">LMG 26676</strain>
    </source>
</reference>
<dbReference type="AlphaFoldDB" id="A0A1E5HGH1"/>
<evidence type="ECO:0000313" key="3">
    <source>
        <dbReference type="Proteomes" id="UP000094469"/>
    </source>
</evidence>
<name>A0A1E5HGH1_9ENTE</name>
<dbReference type="Proteomes" id="UP000094469">
    <property type="component" value="Unassembled WGS sequence"/>
</dbReference>
<dbReference type="RefSeq" id="WP_069638783.1">
    <property type="nucleotide sequence ID" value="NZ_JAFLWE010000012.1"/>
</dbReference>
<protein>
    <recommendedName>
        <fullName evidence="4">YcxB-like protein domain-containing protein</fullName>
    </recommendedName>
</protein>
<keyword evidence="3" id="KW-1185">Reference proteome</keyword>
<keyword evidence="1" id="KW-0472">Membrane</keyword>
<feature type="transmembrane region" description="Helical" evidence="1">
    <location>
        <begin position="37"/>
        <end position="70"/>
    </location>
</feature>
<sequence>MNLTFNLTLTDYLAIEKFAFFSGENKSYQAIKKNFTLLYYLLGISLFVLLSYLASTVLFIVMIPMILLFVIGYKKFLPNWIWVRIEPQLKKHILTYQLKENPEGMNACEFNCSEEGFSFLINEENQLFRRNSLVAVENTEDYFFLHDDRGRAMCIPQINLTRSEQDYLANWLTQESKANGLSSYKAR</sequence>
<evidence type="ECO:0008006" key="4">
    <source>
        <dbReference type="Google" id="ProtNLM"/>
    </source>
</evidence>
<evidence type="ECO:0000256" key="1">
    <source>
        <dbReference type="SAM" id="Phobius"/>
    </source>
</evidence>
<proteinExistence type="predicted"/>
<comment type="caution">
    <text evidence="2">The sequence shown here is derived from an EMBL/GenBank/DDBJ whole genome shotgun (WGS) entry which is preliminary data.</text>
</comment>
<gene>
    <name evidence="2" type="ORF">BCR24_01500</name>
</gene>
<organism evidence="2 3">
    <name type="scientific">Enterococcus ureilyticus</name>
    <dbReference type="NCBI Taxonomy" id="1131292"/>
    <lineage>
        <taxon>Bacteria</taxon>
        <taxon>Bacillati</taxon>
        <taxon>Bacillota</taxon>
        <taxon>Bacilli</taxon>
        <taxon>Lactobacillales</taxon>
        <taxon>Enterococcaceae</taxon>
        <taxon>Enterococcus</taxon>
    </lineage>
</organism>
<evidence type="ECO:0000313" key="2">
    <source>
        <dbReference type="EMBL" id="OEG24058.1"/>
    </source>
</evidence>
<accession>A0A1E5HGH1</accession>